<dbReference type="EMBL" id="CP124756">
    <property type="protein sequence ID" value="WGZ96344.1"/>
    <property type="molecule type" value="Genomic_DNA"/>
</dbReference>
<dbReference type="Proteomes" id="UP001301326">
    <property type="component" value="Chromosome"/>
</dbReference>
<name>A0AA95KKB3_9GAMM</name>
<dbReference type="Pfam" id="PF11855">
    <property type="entry name" value="DUF3375"/>
    <property type="match status" value="1"/>
</dbReference>
<evidence type="ECO:0000313" key="1">
    <source>
        <dbReference type="EMBL" id="WGZ96344.1"/>
    </source>
</evidence>
<sequence length="479" mass="55674">MDYSTLDYLRKHDTTWRLLTASHAPLIVSFLYATFIKPNERSLPFDQVSTQLDDYLFHLRDREGEGAFPKTARQYLDDWANGTSPYLRKYYVQGRDIPQLDLTPGAEKAVEWLQGLQPRQFVGTESRLMTLYRLLQEIVQEAEQDPAVKIAELERQKAELERQITRIRSGLVEAADPTRIKERWFEAEDTARKLLADFRQVEYNFRTLDQEVRELIATSDKRKGELLDEIFEQQDYIRDSEQGRSFNAFWEFLMSPQRQQALENMTTAALQQEALREVDDRQFLPRIGYFLLEAGEKVFRTNAQLAEQLRKYLADQAWMEDKRILQLIRGIEKSAVAMRNSPPETTIFRQVATLDQPRLAIDLVMERSLFEPKTKIALAAVRLEEADESVDVQALYNQHWVDEARLRGNIRRLLHEYSQVSLAEVLQQYPLQQGLAELVAYLNLASKDAKAAVDESVEEVLPLGDAGRTVRLPRILFTR</sequence>
<organism evidence="1">
    <name type="scientific">Candidatus Thiothrix putei</name>
    <dbReference type="NCBI Taxonomy" id="3080811"/>
    <lineage>
        <taxon>Bacteria</taxon>
        <taxon>Pseudomonadati</taxon>
        <taxon>Pseudomonadota</taxon>
        <taxon>Gammaproteobacteria</taxon>
        <taxon>Thiotrichales</taxon>
        <taxon>Thiotrichaceae</taxon>
        <taxon>Thiothrix</taxon>
    </lineage>
</organism>
<reference evidence="1" key="1">
    <citation type="journal article" date="2023" name="Int. J. Mol. Sci.">
        <title>Metagenomics Revealed a New Genus 'Candidatus Thiocaldithrix dubininis' gen. nov., sp. nov. and a New Species 'Candidatus Thiothrix putei' sp. nov. in the Family Thiotrichaceae, Some Members of Which Have Traits of Both Na+- and H+-Motive Energetics.</title>
        <authorList>
            <person name="Ravin N.V."/>
            <person name="Muntyan M.S."/>
            <person name="Smolyakov D.D."/>
            <person name="Rudenko T.S."/>
            <person name="Beletsky A.V."/>
            <person name="Mardanov A.V."/>
            <person name="Grabovich M.Y."/>
        </authorList>
    </citation>
    <scope>NUCLEOTIDE SEQUENCE</scope>
    <source>
        <strain evidence="1">GKL-02</strain>
    </source>
</reference>
<dbReference type="InterPro" id="IPR021804">
    <property type="entry name" value="DUF3375"/>
</dbReference>
<dbReference type="AlphaFoldDB" id="A0AA95KKB3"/>
<gene>
    <name evidence="1" type="ORF">QJT81_10405</name>
</gene>
<reference evidence="1" key="2">
    <citation type="submission" date="2023-04" db="EMBL/GenBank/DDBJ databases">
        <authorList>
            <person name="Beletskiy A.V."/>
            <person name="Mardanov A.V."/>
            <person name="Ravin N.V."/>
        </authorList>
    </citation>
    <scope>NUCLEOTIDE SEQUENCE</scope>
    <source>
        <strain evidence="1">GKL-02</strain>
    </source>
</reference>
<proteinExistence type="predicted"/>
<dbReference type="KEGG" id="tput:QJT81_10405"/>
<accession>A0AA95KKB3</accession>
<protein>
    <submittedName>
        <fullName evidence="1">DUF3375 domain-containing protein</fullName>
    </submittedName>
</protein>